<dbReference type="Proteomes" id="UP000317209">
    <property type="component" value="Unassembled WGS sequence"/>
</dbReference>
<dbReference type="AlphaFoldDB" id="A0A543BQP2"/>
<reference evidence="2 3" key="1">
    <citation type="submission" date="2019-06" db="EMBL/GenBank/DDBJ databases">
        <title>Sequencing the genomes of 1000 actinobacteria strains.</title>
        <authorList>
            <person name="Klenk H.-P."/>
        </authorList>
    </citation>
    <scope>NUCLEOTIDE SEQUENCE [LARGE SCALE GENOMIC DNA]</scope>
    <source>
        <strain evidence="2 3">DSM 20169</strain>
    </source>
</reference>
<organism evidence="2 3">
    <name type="scientific">Microbacterium saperdae</name>
    <dbReference type="NCBI Taxonomy" id="69368"/>
    <lineage>
        <taxon>Bacteria</taxon>
        <taxon>Bacillati</taxon>
        <taxon>Actinomycetota</taxon>
        <taxon>Actinomycetes</taxon>
        <taxon>Micrococcales</taxon>
        <taxon>Microbacteriaceae</taxon>
        <taxon>Microbacterium</taxon>
    </lineage>
</organism>
<evidence type="ECO:0000313" key="2">
    <source>
        <dbReference type="EMBL" id="TQL87154.1"/>
    </source>
</evidence>
<sequence>MPLTPHPLPSGLGTQFSVAHARAAGVSPRRLRAKDLESPFRGARRTITAAAPSEEEDATPFARDRRVRAAVQDSAHLYSTVMPPGTFFCGRTAAVLLGAPIEHGHRLEVAVCSPHRAPRAQGIQGRTIAPHLVEVQVRGGLRISSPATTWAMLGRDLNERQLIVLGDALVRVPRDERGDLHPELSLASLEHLRSAMDLGPRPQATARLVAVLERIRVGSASPLETEYRLDAENAGLPEPVLDLPIHDARGRRLGISEVVYPKFRTVAEIEGDHHRVSQRQWDRDLEKYRAYAEAGWLVVRLTSRNIRGNRPDAVAIVRRALLARGWDGAPPLRSRRREL</sequence>
<dbReference type="InterPro" id="IPR011335">
    <property type="entry name" value="Restrct_endonuc-II-like"/>
</dbReference>
<proteinExistence type="predicted"/>
<dbReference type="EMBL" id="VFOX01000001">
    <property type="protein sequence ID" value="TQL87154.1"/>
    <property type="molecule type" value="Genomic_DNA"/>
</dbReference>
<dbReference type="SUPFAM" id="SSF52980">
    <property type="entry name" value="Restriction endonuclease-like"/>
    <property type="match status" value="1"/>
</dbReference>
<accession>A0A543BQP2</accession>
<evidence type="ECO:0000313" key="3">
    <source>
        <dbReference type="Proteomes" id="UP000317209"/>
    </source>
</evidence>
<feature type="region of interest" description="Disordered" evidence="1">
    <location>
        <begin position="42"/>
        <end position="61"/>
    </location>
</feature>
<comment type="caution">
    <text evidence="2">The sequence shown here is derived from an EMBL/GenBank/DDBJ whole genome shotgun (WGS) entry which is preliminary data.</text>
</comment>
<gene>
    <name evidence="2" type="ORF">FB560_2821</name>
</gene>
<name>A0A543BQP2_9MICO</name>
<evidence type="ECO:0008006" key="4">
    <source>
        <dbReference type="Google" id="ProtNLM"/>
    </source>
</evidence>
<evidence type="ECO:0000256" key="1">
    <source>
        <dbReference type="SAM" id="MobiDB-lite"/>
    </source>
</evidence>
<protein>
    <recommendedName>
        <fullName evidence="4">DUF559 domain-containing protein</fullName>
    </recommendedName>
</protein>
<keyword evidence="3" id="KW-1185">Reference proteome</keyword>